<protein>
    <submittedName>
        <fullName evidence="3">Enzymatic polyprotein</fullName>
    </submittedName>
</protein>
<feature type="compositionally biased region" description="Polar residues" evidence="1">
    <location>
        <begin position="237"/>
        <end position="283"/>
    </location>
</feature>
<evidence type="ECO:0000313" key="4">
    <source>
        <dbReference type="Proteomes" id="UP000265520"/>
    </source>
</evidence>
<dbReference type="Pfam" id="PF03732">
    <property type="entry name" value="Retrotrans_gag"/>
    <property type="match status" value="1"/>
</dbReference>
<evidence type="ECO:0000313" key="3">
    <source>
        <dbReference type="EMBL" id="MCH79746.1"/>
    </source>
</evidence>
<dbReference type="Pfam" id="PF08284">
    <property type="entry name" value="RVP_2"/>
    <property type="match status" value="1"/>
</dbReference>
<feature type="domain" description="Retrotransposon gag" evidence="2">
    <location>
        <begin position="90"/>
        <end position="179"/>
    </location>
</feature>
<name>A0A392LXT5_9FABA</name>
<dbReference type="PANTHER" id="PTHR15503">
    <property type="entry name" value="LDOC1 RELATED"/>
    <property type="match status" value="1"/>
</dbReference>
<dbReference type="Gene3D" id="2.40.70.10">
    <property type="entry name" value="Acid Proteases"/>
    <property type="match status" value="1"/>
</dbReference>
<gene>
    <name evidence="3" type="ORF">A2U01_0000502</name>
</gene>
<proteinExistence type="predicted"/>
<reference evidence="3 4" key="1">
    <citation type="journal article" date="2018" name="Front. Plant Sci.">
        <title>Red Clover (Trifolium pratense) and Zigzag Clover (T. medium) - A Picture of Genomic Similarities and Differences.</title>
        <authorList>
            <person name="Dluhosova J."/>
            <person name="Istvanek J."/>
            <person name="Nedelnik J."/>
            <person name="Repkova J."/>
        </authorList>
    </citation>
    <scope>NUCLEOTIDE SEQUENCE [LARGE SCALE GENOMIC DNA]</scope>
    <source>
        <strain evidence="4">cv. 10/8</strain>
        <tissue evidence="3">Leaf</tissue>
    </source>
</reference>
<comment type="caution">
    <text evidence="3">The sequence shown here is derived from an EMBL/GenBank/DDBJ whole genome shotgun (WGS) entry which is preliminary data.</text>
</comment>
<dbReference type="CDD" id="cd00303">
    <property type="entry name" value="retropepsin_like"/>
    <property type="match status" value="1"/>
</dbReference>
<dbReference type="InterPro" id="IPR032567">
    <property type="entry name" value="RTL1-rel"/>
</dbReference>
<evidence type="ECO:0000259" key="2">
    <source>
        <dbReference type="Pfam" id="PF03732"/>
    </source>
</evidence>
<evidence type="ECO:0000256" key="1">
    <source>
        <dbReference type="SAM" id="MobiDB-lite"/>
    </source>
</evidence>
<feature type="region of interest" description="Disordered" evidence="1">
    <location>
        <begin position="232"/>
        <end position="302"/>
    </location>
</feature>
<dbReference type="PANTHER" id="PTHR15503:SF22">
    <property type="entry name" value="TRANSPOSON TY3-I GAG POLYPROTEIN"/>
    <property type="match status" value="1"/>
</dbReference>
<sequence length="478" mass="53607">MQEHALQMQEHALQMQQQSTILARISEQMTQKGVSNEGETSMNNVEQGESRLAGKKVKLQLFDGEDPVAWITRAEIYFDVQNTSDDMRVKLARLSMEGSTIHWFNLLMETEDDLSWEKLKRSLIARYGGRRLENPFEELSTLKQQGTVEEYVESFELLSSQVGRLPEEQYLGYFMGGLKAPIKRRVRTLNPRNRMDMMRIAKDVESELKDEDDDVIDRRCVKKGGYERLGQKEWAGSQRNRFGSQSKDFTRLSNTGGSSPISKTGSIGSNTHQNSNSSLSSTGRKGDGGQRSGSTDKWRGIRSFHNDEMEERRAKGLCFKCDGKYHPTLHKCPERSLRVLILGEGETMTEEGEIVNLEDVTEESDEDVEVECKLMGVLGSMGESHTMKVEGKIQNVDLLVLIDSGASHNFISPKVTTALGLAITPITARNIKLGDGHKVLTRGLCEGVKMKVGELEIVVDAWVLELGGMDMVLGEYRG</sequence>
<dbReference type="AlphaFoldDB" id="A0A392LXT5"/>
<accession>A0A392LXT5</accession>
<dbReference type="EMBL" id="LXQA010000335">
    <property type="protein sequence ID" value="MCH79746.1"/>
    <property type="molecule type" value="Genomic_DNA"/>
</dbReference>
<dbReference type="Proteomes" id="UP000265520">
    <property type="component" value="Unassembled WGS sequence"/>
</dbReference>
<feature type="compositionally biased region" description="Basic and acidic residues" evidence="1">
    <location>
        <begin position="284"/>
        <end position="302"/>
    </location>
</feature>
<keyword evidence="4" id="KW-1185">Reference proteome</keyword>
<dbReference type="InterPro" id="IPR005162">
    <property type="entry name" value="Retrotrans_gag_dom"/>
</dbReference>
<organism evidence="3 4">
    <name type="scientific">Trifolium medium</name>
    <dbReference type="NCBI Taxonomy" id="97028"/>
    <lineage>
        <taxon>Eukaryota</taxon>
        <taxon>Viridiplantae</taxon>
        <taxon>Streptophyta</taxon>
        <taxon>Embryophyta</taxon>
        <taxon>Tracheophyta</taxon>
        <taxon>Spermatophyta</taxon>
        <taxon>Magnoliopsida</taxon>
        <taxon>eudicotyledons</taxon>
        <taxon>Gunneridae</taxon>
        <taxon>Pentapetalae</taxon>
        <taxon>rosids</taxon>
        <taxon>fabids</taxon>
        <taxon>Fabales</taxon>
        <taxon>Fabaceae</taxon>
        <taxon>Papilionoideae</taxon>
        <taxon>50 kb inversion clade</taxon>
        <taxon>NPAAA clade</taxon>
        <taxon>Hologalegina</taxon>
        <taxon>IRL clade</taxon>
        <taxon>Trifolieae</taxon>
        <taxon>Trifolium</taxon>
    </lineage>
</organism>
<dbReference type="InterPro" id="IPR021109">
    <property type="entry name" value="Peptidase_aspartic_dom_sf"/>
</dbReference>